<evidence type="ECO:0000313" key="2">
    <source>
        <dbReference type="EMBL" id="MCJ0761689.1"/>
    </source>
</evidence>
<dbReference type="CDD" id="cd09111">
    <property type="entry name" value="PLDc_ymdC_like_1"/>
    <property type="match status" value="1"/>
</dbReference>
<dbReference type="SUPFAM" id="SSF56024">
    <property type="entry name" value="Phospholipase D/nuclease"/>
    <property type="match status" value="2"/>
</dbReference>
<evidence type="ECO:0000259" key="1">
    <source>
        <dbReference type="PROSITE" id="PS50035"/>
    </source>
</evidence>
<dbReference type="Pfam" id="PF13091">
    <property type="entry name" value="PLDc_2"/>
    <property type="match status" value="2"/>
</dbReference>
<dbReference type="PANTHER" id="PTHR21248">
    <property type="entry name" value="CARDIOLIPIN SYNTHASE"/>
    <property type="match status" value="1"/>
</dbReference>
<feature type="domain" description="PLD phosphodiesterase" evidence="1">
    <location>
        <begin position="430"/>
        <end position="457"/>
    </location>
</feature>
<dbReference type="GO" id="GO:0032049">
    <property type="term" value="P:cardiolipin biosynthetic process"/>
    <property type="evidence" value="ECO:0007669"/>
    <property type="project" value="UniProtKB-ARBA"/>
</dbReference>
<sequence>MPLHLRRPVLSTAPWRWLGLLLLAAWLAGCASLPPPGERPVSTALADPQDTRLGQLVLARQAADGAHHPSGFRLLVNAQLAYAGRLALIEAAQQTLDLQYYAIHADSSTERLLEAMRDAARRGVRIRILLDDFNTVGPDAQVLRLAHEPGVQIRLFNPLPGSRHSLVGRVLGSLGEISRLQQRMHNKLFIADNAIGITGGRNLGDTYFGESADSNFVDVDVLAAGAIVRDLSASFDSYWNNQLAYPVQALVSRAELDALQATEPATPAAPPPPASATATVLPDTAPAADPLAARLELQKITLTWAPAIMLADKPDKIAAADEEADREDTLVDGLLNLMAQARRDLLIISPYFVPGSRMMALFADLRARGVRIRVLTNSLASNDAPAAHVGYARYRTALLRMGVELYEMRSELPNPHRAFGSSGSGAGSSSRAMLHAKLLIQDTRLLVVGSMNLDLRSQLQNTEIALLIRSPAMARDTAALIEPHLLDSAYRVELRPDGGLLWHAPLGSGAPDTTHEPDTSLGLRLMLRLIAPFAPDELL</sequence>
<dbReference type="RefSeq" id="WP_243302916.1">
    <property type="nucleotide sequence ID" value="NZ_JALGBI010000001.1"/>
</dbReference>
<dbReference type="InterPro" id="IPR025202">
    <property type="entry name" value="PLD-like_dom"/>
</dbReference>
<feature type="domain" description="PLD phosphodiesterase" evidence="1">
    <location>
        <begin position="180"/>
        <end position="207"/>
    </location>
</feature>
<proteinExistence type="predicted"/>
<keyword evidence="3" id="KW-1185">Reference proteome</keyword>
<accession>A0A9X2AKZ4</accession>
<dbReference type="Proteomes" id="UP001139447">
    <property type="component" value="Unassembled WGS sequence"/>
</dbReference>
<dbReference type="GO" id="GO:0030572">
    <property type="term" value="F:phosphatidyltransferase activity"/>
    <property type="evidence" value="ECO:0007669"/>
    <property type="project" value="UniProtKB-ARBA"/>
</dbReference>
<comment type="caution">
    <text evidence="2">The sequence shown here is derived from an EMBL/GenBank/DDBJ whole genome shotgun (WGS) entry which is preliminary data.</text>
</comment>
<dbReference type="CDD" id="cd09113">
    <property type="entry name" value="PLDc_ymdC_like_2"/>
    <property type="match status" value="1"/>
</dbReference>
<dbReference type="Gene3D" id="3.30.870.10">
    <property type="entry name" value="Endonuclease Chain A"/>
    <property type="match status" value="2"/>
</dbReference>
<dbReference type="PANTHER" id="PTHR21248:SF12">
    <property type="entry name" value="CARDIOLIPIN SYNTHASE C"/>
    <property type="match status" value="1"/>
</dbReference>
<dbReference type="PROSITE" id="PS50035">
    <property type="entry name" value="PLD"/>
    <property type="match status" value="2"/>
</dbReference>
<protein>
    <submittedName>
        <fullName evidence="2">Phospholipase D family protein</fullName>
    </submittedName>
</protein>
<dbReference type="PROSITE" id="PS51257">
    <property type="entry name" value="PROKAR_LIPOPROTEIN"/>
    <property type="match status" value="1"/>
</dbReference>
<dbReference type="InterPro" id="IPR001736">
    <property type="entry name" value="PLipase_D/transphosphatidylase"/>
</dbReference>
<dbReference type="SMART" id="SM00155">
    <property type="entry name" value="PLDc"/>
    <property type="match status" value="2"/>
</dbReference>
<evidence type="ECO:0000313" key="3">
    <source>
        <dbReference type="Proteomes" id="UP001139447"/>
    </source>
</evidence>
<dbReference type="AlphaFoldDB" id="A0A9X2AKZ4"/>
<gene>
    <name evidence="2" type="ORF">MMF98_00525</name>
</gene>
<name>A0A9X2AKZ4_9BURK</name>
<reference evidence="2" key="1">
    <citation type="submission" date="2022-03" db="EMBL/GenBank/DDBJ databases">
        <authorList>
            <person name="Woo C.Y."/>
        </authorList>
    </citation>
    <scope>NUCLEOTIDE SEQUENCE</scope>
    <source>
        <strain evidence="2">CYS-02</strain>
    </source>
</reference>
<dbReference type="EMBL" id="JALGBI010000001">
    <property type="protein sequence ID" value="MCJ0761689.1"/>
    <property type="molecule type" value="Genomic_DNA"/>
</dbReference>
<organism evidence="2 3">
    <name type="scientific">Variovorax terrae</name>
    <dbReference type="NCBI Taxonomy" id="2923278"/>
    <lineage>
        <taxon>Bacteria</taxon>
        <taxon>Pseudomonadati</taxon>
        <taxon>Pseudomonadota</taxon>
        <taxon>Betaproteobacteria</taxon>
        <taxon>Burkholderiales</taxon>
        <taxon>Comamonadaceae</taxon>
        <taxon>Variovorax</taxon>
    </lineage>
</organism>